<dbReference type="EMBL" id="CAJVPW010002607">
    <property type="protein sequence ID" value="CAG8509877.1"/>
    <property type="molecule type" value="Genomic_DNA"/>
</dbReference>
<name>A0ACA9L495_9GLOM</name>
<dbReference type="Proteomes" id="UP000789366">
    <property type="component" value="Unassembled WGS sequence"/>
</dbReference>
<gene>
    <name evidence="1" type="ORF">SPELUC_LOCUS3426</name>
</gene>
<protein>
    <submittedName>
        <fullName evidence="1">10527_t:CDS:1</fullName>
    </submittedName>
</protein>
<organism evidence="1 2">
    <name type="scientific">Cetraspora pellucida</name>
    <dbReference type="NCBI Taxonomy" id="1433469"/>
    <lineage>
        <taxon>Eukaryota</taxon>
        <taxon>Fungi</taxon>
        <taxon>Fungi incertae sedis</taxon>
        <taxon>Mucoromycota</taxon>
        <taxon>Glomeromycotina</taxon>
        <taxon>Glomeromycetes</taxon>
        <taxon>Diversisporales</taxon>
        <taxon>Gigasporaceae</taxon>
        <taxon>Cetraspora</taxon>
    </lineage>
</organism>
<evidence type="ECO:0000313" key="2">
    <source>
        <dbReference type="Proteomes" id="UP000789366"/>
    </source>
</evidence>
<comment type="caution">
    <text evidence="1">The sequence shown here is derived from an EMBL/GenBank/DDBJ whole genome shotgun (WGS) entry which is preliminary data.</text>
</comment>
<sequence>MPDEFKSLSFLPDPKMSSDGQYYEDFDIIYQQQTSEKFHPSYSKLQLEEHKPGIFVNNLIRLLVACNFCRKYQYIYSKFALNDNEIEFIIQHLENILYSCGLPIVSDNNLLSDSFHICLNLTCNSPIEHNYYSCQLKDVDLCYWCSTKTDLLEIPNDLQN</sequence>
<reference evidence="1" key="1">
    <citation type="submission" date="2021-06" db="EMBL/GenBank/DDBJ databases">
        <authorList>
            <person name="Kallberg Y."/>
            <person name="Tangrot J."/>
            <person name="Rosling A."/>
        </authorList>
    </citation>
    <scope>NUCLEOTIDE SEQUENCE</scope>
    <source>
        <strain evidence="1">28 12/20/2015</strain>
    </source>
</reference>
<evidence type="ECO:0000313" key="1">
    <source>
        <dbReference type="EMBL" id="CAG8509877.1"/>
    </source>
</evidence>
<accession>A0ACA9L495</accession>
<proteinExistence type="predicted"/>
<keyword evidence="2" id="KW-1185">Reference proteome</keyword>